<evidence type="ECO:0000313" key="13">
    <source>
        <dbReference type="RefSeq" id="XP_054845375.1"/>
    </source>
</evidence>
<evidence type="ECO:0000256" key="4">
    <source>
        <dbReference type="ARBA" id="ARBA00015253"/>
    </source>
</evidence>
<evidence type="ECO:0000256" key="10">
    <source>
        <dbReference type="PROSITE-ProRule" id="PRU00252"/>
    </source>
</evidence>
<dbReference type="GO" id="GO:0032210">
    <property type="term" value="P:regulation of telomere maintenance via telomerase"/>
    <property type="evidence" value="ECO:0007669"/>
    <property type="project" value="TreeGrafter"/>
</dbReference>
<dbReference type="SMART" id="SM00976">
    <property type="entry name" value="Telo_bind"/>
    <property type="match status" value="1"/>
</dbReference>
<dbReference type="InterPro" id="IPR000424">
    <property type="entry name" value="Primosome_PriB/ssb"/>
</dbReference>
<organism evidence="12 13">
    <name type="scientific">Eublepharis macularius</name>
    <name type="common">Leopard gecko</name>
    <name type="synonym">Cyrtodactylus macularius</name>
    <dbReference type="NCBI Taxonomy" id="481883"/>
    <lineage>
        <taxon>Eukaryota</taxon>
        <taxon>Metazoa</taxon>
        <taxon>Chordata</taxon>
        <taxon>Craniata</taxon>
        <taxon>Vertebrata</taxon>
        <taxon>Euteleostomi</taxon>
        <taxon>Lepidosauria</taxon>
        <taxon>Squamata</taxon>
        <taxon>Bifurcata</taxon>
        <taxon>Gekkota</taxon>
        <taxon>Eublepharidae</taxon>
        <taxon>Eublepharinae</taxon>
        <taxon>Eublepharis</taxon>
    </lineage>
</organism>
<dbReference type="InterPro" id="IPR032042">
    <property type="entry name" value="POT1PC"/>
</dbReference>
<evidence type="ECO:0000256" key="9">
    <source>
        <dbReference type="ARBA" id="ARBA00084040"/>
    </source>
</evidence>
<dbReference type="GO" id="GO:0005654">
    <property type="term" value="C:nucleoplasm"/>
    <property type="evidence" value="ECO:0007669"/>
    <property type="project" value="UniProtKB-ARBA"/>
</dbReference>
<dbReference type="CDD" id="cd04498">
    <property type="entry name" value="hPOT1_OB2"/>
    <property type="match status" value="1"/>
</dbReference>
<keyword evidence="12" id="KW-1185">Reference proteome</keyword>
<dbReference type="FunFam" id="2.40.50.140:FF:000119">
    <property type="entry name" value="Protection of telomeres 1 homolog"/>
    <property type="match status" value="1"/>
</dbReference>
<evidence type="ECO:0000256" key="1">
    <source>
        <dbReference type="ARBA" id="ARBA00004123"/>
    </source>
</evidence>
<sequence>MPVEVLKGTLQGFKTSLPNRLQKVDLKHLRLGCNCANKYFQGAVVISYPLTRLENGKAFFKIVLQESENSSSRTDTINMLLFGKLAEDSEKVVHQGDTLVVAGFSLTKSASEDGRHCCQLEMSDETGSTIYICPKSPCTAAASETVSISVAPKYTYTPLNHLKGGTVVNLYGAVKFFKPPYVSKGTDYCSVVTIVDQSDTKLVCTLFNANRDALPKIYKNGDIVRFHRIKVQEFNGQMQGVTSNGFAALTFDGTVGAPVVPRTTSKLFTFTEEDKKTVEDLRIWVASNSSNSVPAANLSSIQPQMFFDLTCQLVGKAKVDGASYLLKVWDGTKCPFPSWKVLVKEDDLEGDSVLINQLKNLTVDVVVYDNHVQLAKSLKVGNFIRMYSLHAKTQSPEGKPDVSYVQFHLHGGTGYGRGITVLPENHTDVKKLKAFLDSLDLRKYAGSEIPSAEPEDSYLTLGSCLEAYQELSVTVLTDHQHFDVTAVNTILNSRIPQQYRIRAKLRRFEPKKLHQSIKLLCPQCNLLQEVPDVTEFDTLLQASATRPNPDSQNIPFCESVVWDIESQGSRYVAVHFVTRYELLQEPEDSLIMIEGGTLRDILRLSKKFKGIIPVRSVEDNLVLLDLSVPFFWQGNIQYYGCQRCSDPKAVASLSALAVQQNASWEPTTIAEALGIVLLQYVFVMKFTLDDGTGTLDAYLVDAENFFQIPASEVLTSNIFQEDMERIMNKLCPTGRNPDGLPWLECFIKSYYVKNGREEQLSYQIFDTMIAEDV</sequence>
<dbReference type="PANTHER" id="PTHR14513">
    <property type="entry name" value="PROTECTION OF TELOMERES 1"/>
    <property type="match status" value="1"/>
</dbReference>
<protein>
    <recommendedName>
        <fullName evidence="4">Protection of telomeres protein 1</fullName>
    </recommendedName>
    <alternativeName>
        <fullName evidence="9">POT1-like telomere end-binding protein</fullName>
    </alternativeName>
</protein>
<comment type="subcellular location">
    <subcellularLocation>
        <location evidence="2">Chromosome</location>
        <location evidence="2">Telomere</location>
    </subcellularLocation>
    <subcellularLocation>
        <location evidence="1">Nucleus</location>
    </subcellularLocation>
</comment>
<dbReference type="Pfam" id="PF16686">
    <property type="entry name" value="POT1PC"/>
    <property type="match status" value="1"/>
</dbReference>
<dbReference type="FunFam" id="2.40.50.140:FF:000138">
    <property type="entry name" value="Protection of telomeres 1 homolog"/>
    <property type="match status" value="1"/>
</dbReference>
<keyword evidence="6" id="KW-0779">Telomere</keyword>
<dbReference type="CDD" id="cd04497">
    <property type="entry name" value="hPOT1_OB1_like"/>
    <property type="match status" value="1"/>
</dbReference>
<dbReference type="Gene3D" id="2.40.50.140">
    <property type="entry name" value="Nucleic acid-binding proteins"/>
    <property type="match status" value="2"/>
</dbReference>
<feature type="domain" description="Telomeric single stranded DNA binding POT1/Cdc13" evidence="11">
    <location>
        <begin position="156"/>
        <end position="286"/>
    </location>
</feature>
<keyword evidence="7 10" id="KW-0238">DNA-binding</keyword>
<proteinExistence type="inferred from homology"/>
<dbReference type="CDD" id="cd20374">
    <property type="entry name" value="Pot1C"/>
    <property type="match status" value="1"/>
</dbReference>
<dbReference type="PANTHER" id="PTHR14513:SF0">
    <property type="entry name" value="PROTECTION OF TELOMERES PROTEIN 1"/>
    <property type="match status" value="1"/>
</dbReference>
<dbReference type="InterPro" id="IPR048953">
    <property type="entry name" value="POT1_C_insert"/>
</dbReference>
<dbReference type="GO" id="GO:0016233">
    <property type="term" value="P:telomere capping"/>
    <property type="evidence" value="ECO:0007669"/>
    <property type="project" value="TreeGrafter"/>
</dbReference>
<accession>A0AA97L753</accession>
<evidence type="ECO:0000256" key="3">
    <source>
        <dbReference type="ARBA" id="ARBA00008442"/>
    </source>
</evidence>
<dbReference type="CTD" id="25913"/>
<dbReference type="Pfam" id="PF02765">
    <property type="entry name" value="POT1"/>
    <property type="match status" value="1"/>
</dbReference>
<dbReference type="AlphaFoldDB" id="A0AA97L753"/>
<dbReference type="InterPro" id="IPR028389">
    <property type="entry name" value="POT1"/>
</dbReference>
<dbReference type="Pfam" id="PF21375">
    <property type="entry name" value="POT1_C_insert"/>
    <property type="match status" value="1"/>
</dbReference>
<comment type="similarity">
    <text evidence="3">Belongs to the telombin family.</text>
</comment>
<evidence type="ECO:0000259" key="11">
    <source>
        <dbReference type="SMART" id="SM00976"/>
    </source>
</evidence>
<dbReference type="Pfam" id="PF25507">
    <property type="entry name" value="OB_POT1A"/>
    <property type="match status" value="1"/>
</dbReference>
<keyword evidence="5" id="KW-0158">Chromosome</keyword>
<dbReference type="PROSITE" id="PS50935">
    <property type="entry name" value="SSB"/>
    <property type="match status" value="1"/>
</dbReference>
<evidence type="ECO:0000256" key="2">
    <source>
        <dbReference type="ARBA" id="ARBA00004574"/>
    </source>
</evidence>
<evidence type="ECO:0000256" key="6">
    <source>
        <dbReference type="ARBA" id="ARBA00022895"/>
    </source>
</evidence>
<dbReference type="KEGG" id="emc:129336280"/>
<name>A0AA97L753_EUBMA</name>
<dbReference type="SUPFAM" id="SSF50249">
    <property type="entry name" value="Nucleic acid-binding proteins"/>
    <property type="match status" value="2"/>
</dbReference>
<dbReference type="InterPro" id="IPR011564">
    <property type="entry name" value="Telomer_end-bd_POT1/Cdc13"/>
</dbReference>
<gene>
    <name evidence="13" type="primary">POT1</name>
</gene>
<dbReference type="InterPro" id="IPR057620">
    <property type="entry name" value="POT1A/B-like_OB"/>
</dbReference>
<evidence type="ECO:0000256" key="8">
    <source>
        <dbReference type="ARBA" id="ARBA00023242"/>
    </source>
</evidence>
<keyword evidence="8" id="KW-0539">Nucleus</keyword>
<dbReference type="RefSeq" id="XP_054845375.1">
    <property type="nucleotide sequence ID" value="XM_054989400.1"/>
</dbReference>
<evidence type="ECO:0000256" key="5">
    <source>
        <dbReference type="ARBA" id="ARBA00022454"/>
    </source>
</evidence>
<dbReference type="GeneID" id="129336280"/>
<dbReference type="GO" id="GO:0010521">
    <property type="term" value="F:telomerase inhibitor activity"/>
    <property type="evidence" value="ECO:0007669"/>
    <property type="project" value="TreeGrafter"/>
</dbReference>
<dbReference type="InterPro" id="IPR012340">
    <property type="entry name" value="NA-bd_OB-fold"/>
</dbReference>
<reference evidence="13" key="1">
    <citation type="submission" date="2025-08" db="UniProtKB">
        <authorList>
            <consortium name="RefSeq"/>
        </authorList>
    </citation>
    <scope>IDENTIFICATION</scope>
    <source>
        <tissue evidence="13">Blood</tissue>
    </source>
</reference>
<dbReference type="Proteomes" id="UP001190640">
    <property type="component" value="Chromosome 9"/>
</dbReference>
<evidence type="ECO:0000313" key="12">
    <source>
        <dbReference type="Proteomes" id="UP001190640"/>
    </source>
</evidence>
<dbReference type="GO" id="GO:0098505">
    <property type="term" value="F:G-rich strand telomeric DNA binding"/>
    <property type="evidence" value="ECO:0007669"/>
    <property type="project" value="TreeGrafter"/>
</dbReference>
<evidence type="ECO:0000256" key="7">
    <source>
        <dbReference type="ARBA" id="ARBA00023125"/>
    </source>
</evidence>
<dbReference type="GO" id="GO:0000783">
    <property type="term" value="C:nuclear telomere cap complex"/>
    <property type="evidence" value="ECO:0007669"/>
    <property type="project" value="TreeGrafter"/>
</dbReference>